<name>A0A4Z2GNP5_9TELE</name>
<feature type="region of interest" description="Disordered" evidence="1">
    <location>
        <begin position="1"/>
        <end position="37"/>
    </location>
</feature>
<feature type="compositionally biased region" description="Basic and acidic residues" evidence="1">
    <location>
        <begin position="7"/>
        <end position="26"/>
    </location>
</feature>
<dbReference type="AlphaFoldDB" id="A0A4Z2GNP5"/>
<proteinExistence type="predicted"/>
<evidence type="ECO:0000313" key="3">
    <source>
        <dbReference type="Proteomes" id="UP000314294"/>
    </source>
</evidence>
<organism evidence="2 3">
    <name type="scientific">Liparis tanakae</name>
    <name type="common">Tanaka's snailfish</name>
    <dbReference type="NCBI Taxonomy" id="230148"/>
    <lineage>
        <taxon>Eukaryota</taxon>
        <taxon>Metazoa</taxon>
        <taxon>Chordata</taxon>
        <taxon>Craniata</taxon>
        <taxon>Vertebrata</taxon>
        <taxon>Euteleostomi</taxon>
        <taxon>Actinopterygii</taxon>
        <taxon>Neopterygii</taxon>
        <taxon>Teleostei</taxon>
        <taxon>Neoteleostei</taxon>
        <taxon>Acanthomorphata</taxon>
        <taxon>Eupercaria</taxon>
        <taxon>Perciformes</taxon>
        <taxon>Cottioidei</taxon>
        <taxon>Cottales</taxon>
        <taxon>Liparidae</taxon>
        <taxon>Liparis</taxon>
    </lineage>
</organism>
<reference evidence="2 3" key="1">
    <citation type="submission" date="2019-03" db="EMBL/GenBank/DDBJ databases">
        <title>First draft genome of Liparis tanakae, snailfish: a comprehensive survey of snailfish specific genes.</title>
        <authorList>
            <person name="Kim W."/>
            <person name="Song I."/>
            <person name="Jeong J.-H."/>
            <person name="Kim D."/>
            <person name="Kim S."/>
            <person name="Ryu S."/>
            <person name="Song J.Y."/>
            <person name="Lee S.K."/>
        </authorList>
    </citation>
    <scope>NUCLEOTIDE SEQUENCE [LARGE SCALE GENOMIC DNA]</scope>
    <source>
        <tissue evidence="2">Muscle</tissue>
    </source>
</reference>
<evidence type="ECO:0000313" key="2">
    <source>
        <dbReference type="EMBL" id="TNN55136.1"/>
    </source>
</evidence>
<evidence type="ECO:0000256" key="1">
    <source>
        <dbReference type="SAM" id="MobiDB-lite"/>
    </source>
</evidence>
<accession>A0A4Z2GNP5</accession>
<protein>
    <submittedName>
        <fullName evidence="2">Uncharacterized protein</fullName>
    </submittedName>
</protein>
<comment type="caution">
    <text evidence="2">The sequence shown here is derived from an EMBL/GenBank/DDBJ whole genome shotgun (WGS) entry which is preliminary data.</text>
</comment>
<dbReference type="EMBL" id="SRLO01000464">
    <property type="protein sequence ID" value="TNN55136.1"/>
    <property type="molecule type" value="Genomic_DNA"/>
</dbReference>
<gene>
    <name evidence="2" type="ORF">EYF80_034660</name>
</gene>
<keyword evidence="3" id="KW-1185">Reference proteome</keyword>
<sequence>MLSGHKAGREAGIDRERKKRTTDSCAERCSSAESGCGLSAGPSILGLMWFASVINAEGSVPDLV</sequence>
<dbReference type="Proteomes" id="UP000314294">
    <property type="component" value="Unassembled WGS sequence"/>
</dbReference>